<proteinExistence type="predicted"/>
<dbReference type="EMBL" id="JAOVZO020000003">
    <property type="protein sequence ID" value="MDC8011447.1"/>
    <property type="molecule type" value="Genomic_DNA"/>
</dbReference>
<name>A0A9X3YH64_9GAMM</name>
<keyword evidence="2" id="KW-0812">Transmembrane</keyword>
<dbReference type="NCBIfam" id="TIGR01451">
    <property type="entry name" value="B_ant_repeat"/>
    <property type="match status" value="18"/>
</dbReference>
<protein>
    <submittedName>
        <fullName evidence="5">DUF11 domain-containing protein</fullName>
    </submittedName>
</protein>
<gene>
    <name evidence="5" type="ORF">OD750_002675</name>
</gene>
<feature type="domain" description="DUF11" evidence="3">
    <location>
        <begin position="943"/>
        <end position="1056"/>
    </location>
</feature>
<comment type="caution">
    <text evidence="5">The sequence shown here is derived from an EMBL/GenBank/DDBJ whole genome shotgun (WGS) entry which is preliminary data.</text>
</comment>
<keyword evidence="2" id="KW-1133">Transmembrane helix</keyword>
<feature type="domain" description="DUF11" evidence="3">
    <location>
        <begin position="4675"/>
        <end position="4791"/>
    </location>
</feature>
<feature type="domain" description="DUF11" evidence="3">
    <location>
        <begin position="818"/>
        <end position="917"/>
    </location>
</feature>
<dbReference type="Pfam" id="PF01345">
    <property type="entry name" value="DUF11"/>
    <property type="match status" value="30"/>
</dbReference>
<dbReference type="PANTHER" id="PTHR34819:SF3">
    <property type="entry name" value="CELL SURFACE PROTEIN"/>
    <property type="match status" value="1"/>
</dbReference>
<feature type="region of interest" description="Disordered" evidence="1">
    <location>
        <begin position="4775"/>
        <end position="4796"/>
    </location>
</feature>
<feature type="domain" description="DUF11" evidence="3">
    <location>
        <begin position="4410"/>
        <end position="4509"/>
    </location>
</feature>
<feature type="domain" description="DUF11" evidence="3">
    <location>
        <begin position="3628"/>
        <end position="3745"/>
    </location>
</feature>
<keyword evidence="2" id="KW-0472">Membrane</keyword>
<feature type="domain" description="DUF11" evidence="3">
    <location>
        <begin position="4550"/>
        <end position="4654"/>
    </location>
</feature>
<dbReference type="InterPro" id="IPR001434">
    <property type="entry name" value="OmcB-like_DUF11"/>
</dbReference>
<evidence type="ECO:0000313" key="5">
    <source>
        <dbReference type="EMBL" id="MDC8011447.1"/>
    </source>
</evidence>
<evidence type="ECO:0000259" key="4">
    <source>
        <dbReference type="Pfam" id="PF24514"/>
    </source>
</evidence>
<evidence type="ECO:0000313" key="6">
    <source>
        <dbReference type="Proteomes" id="UP001139971"/>
    </source>
</evidence>
<feature type="domain" description="DUF11" evidence="3">
    <location>
        <begin position="3377"/>
        <end position="3481"/>
    </location>
</feature>
<evidence type="ECO:0000256" key="1">
    <source>
        <dbReference type="SAM" id="MobiDB-lite"/>
    </source>
</evidence>
<dbReference type="SUPFAM" id="SSF63825">
    <property type="entry name" value="YWTD domain"/>
    <property type="match status" value="1"/>
</dbReference>
<feature type="domain" description="DUF11" evidence="3">
    <location>
        <begin position="4284"/>
        <end position="4388"/>
    </location>
</feature>
<feature type="domain" description="DUF11" evidence="3">
    <location>
        <begin position="1847"/>
        <end position="1947"/>
    </location>
</feature>
<dbReference type="Proteomes" id="UP001139971">
    <property type="component" value="Unassembled WGS sequence"/>
</dbReference>
<feature type="domain" description="DUF11" evidence="3">
    <location>
        <begin position="1976"/>
        <end position="2076"/>
    </location>
</feature>
<feature type="domain" description="DUF11" evidence="3">
    <location>
        <begin position="3503"/>
        <end position="3602"/>
    </location>
</feature>
<dbReference type="InterPro" id="IPR013783">
    <property type="entry name" value="Ig-like_fold"/>
</dbReference>
<dbReference type="RefSeq" id="WP_272841759.1">
    <property type="nucleotide sequence ID" value="NZ_JAOVZO020000003.1"/>
</dbReference>
<evidence type="ECO:0000256" key="2">
    <source>
        <dbReference type="SAM" id="Phobius"/>
    </source>
</evidence>
<organism evidence="5 6">
    <name type="scientific">Tahibacter soli</name>
    <dbReference type="NCBI Taxonomy" id="2983605"/>
    <lineage>
        <taxon>Bacteria</taxon>
        <taxon>Pseudomonadati</taxon>
        <taxon>Pseudomonadota</taxon>
        <taxon>Gammaproteobacteria</taxon>
        <taxon>Lysobacterales</taxon>
        <taxon>Rhodanobacteraceae</taxon>
        <taxon>Tahibacter</taxon>
    </lineage>
</organism>
<keyword evidence="6" id="KW-1185">Reference proteome</keyword>
<feature type="domain" description="DUF11" evidence="3">
    <location>
        <begin position="4027"/>
        <end position="4127"/>
    </location>
</feature>
<feature type="domain" description="DUF11" evidence="3">
    <location>
        <begin position="3125"/>
        <end position="3229"/>
    </location>
</feature>
<feature type="domain" description="DUF11" evidence="3">
    <location>
        <begin position="1470"/>
        <end position="1573"/>
    </location>
</feature>
<feature type="domain" description="DUF11" evidence="3">
    <location>
        <begin position="1215"/>
        <end position="1313"/>
    </location>
</feature>
<feature type="domain" description="DUF11" evidence="3">
    <location>
        <begin position="1084"/>
        <end position="1189"/>
    </location>
</feature>
<reference evidence="5" key="1">
    <citation type="submission" date="2023-02" db="EMBL/GenBank/DDBJ databases">
        <title>Tahibacter soli sp. nov. isolated from soil.</title>
        <authorList>
            <person name="Baek J.H."/>
            <person name="Lee J.K."/>
            <person name="Choi D.G."/>
            <person name="Jeon C.O."/>
        </authorList>
    </citation>
    <scope>NUCLEOTIDE SEQUENCE</scope>
    <source>
        <strain evidence="5">BL</strain>
    </source>
</reference>
<dbReference type="InterPro" id="IPR047589">
    <property type="entry name" value="DUF11_rpt"/>
</dbReference>
<feature type="domain" description="DUF11" evidence="3">
    <location>
        <begin position="2745"/>
        <end position="2843"/>
    </location>
</feature>
<feature type="domain" description="DUF11" evidence="3">
    <location>
        <begin position="3251"/>
        <end position="3352"/>
    </location>
</feature>
<accession>A0A9X3YH64</accession>
<feature type="domain" description="SpaA-like prealbumin fold" evidence="4">
    <location>
        <begin position="381"/>
        <end position="482"/>
    </location>
</feature>
<feature type="domain" description="DUF11" evidence="3">
    <location>
        <begin position="1338"/>
        <end position="1438"/>
    </location>
</feature>
<feature type="domain" description="DUF11" evidence="3">
    <location>
        <begin position="2868"/>
        <end position="2968"/>
    </location>
</feature>
<feature type="domain" description="DUF11" evidence="3">
    <location>
        <begin position="2472"/>
        <end position="2587"/>
    </location>
</feature>
<feature type="compositionally biased region" description="Polar residues" evidence="1">
    <location>
        <begin position="4785"/>
        <end position="4794"/>
    </location>
</feature>
<feature type="domain" description="DUF11" evidence="3">
    <location>
        <begin position="1595"/>
        <end position="1699"/>
    </location>
</feature>
<evidence type="ECO:0000259" key="3">
    <source>
        <dbReference type="Pfam" id="PF01345"/>
    </source>
</evidence>
<dbReference type="Pfam" id="PF24514">
    <property type="entry name" value="SpaA_4"/>
    <property type="match status" value="2"/>
</dbReference>
<feature type="domain" description="DUF11" evidence="3">
    <location>
        <begin position="4157"/>
        <end position="4262"/>
    </location>
</feature>
<dbReference type="InterPro" id="IPR055371">
    <property type="entry name" value="SpaA_PFL_dom_4"/>
</dbReference>
<dbReference type="Gene3D" id="2.60.40.10">
    <property type="entry name" value="Immunoglobulins"/>
    <property type="match status" value="2"/>
</dbReference>
<feature type="domain" description="DUF11" evidence="3">
    <location>
        <begin position="3905"/>
        <end position="4002"/>
    </location>
</feature>
<feature type="domain" description="DUF11" evidence="3">
    <location>
        <begin position="3773"/>
        <end position="3878"/>
    </location>
</feature>
<feature type="domain" description="DUF11" evidence="3">
    <location>
        <begin position="2223"/>
        <end position="2323"/>
    </location>
</feature>
<feature type="domain" description="DUF11" evidence="3">
    <location>
        <begin position="2098"/>
        <end position="2198"/>
    </location>
</feature>
<feature type="transmembrane region" description="Helical" evidence="2">
    <location>
        <begin position="4805"/>
        <end position="4825"/>
    </location>
</feature>
<feature type="domain" description="DUF11" evidence="3">
    <location>
        <begin position="3000"/>
        <end position="3103"/>
    </location>
</feature>
<feature type="domain" description="DUF11" evidence="3">
    <location>
        <begin position="2348"/>
        <end position="2447"/>
    </location>
</feature>
<feature type="domain" description="SpaA-like prealbumin fold" evidence="4">
    <location>
        <begin position="493"/>
        <end position="594"/>
    </location>
</feature>
<sequence length="4836" mass="469106">MAGAVSAADIPWSCNQFAYLFQGASGSGGNVTRVNLASGASQSVGNMTSRLNGVGFNTRDNYFYGWDVDNNRLMRVSSDLTLTNLGRPAGVSATADYNVGDFDDSGRLWLSSSDRNDWVAIDLADRNSATYATVVRSGSAQLVPAGHNSADWSWINGAFYRVAVDRTNPWRPRLIRFSPGSSGNGTVTNLGVIAGLTPTTTNTNFGATYSGPGGFLYGSDNQSGRIFRVDTGAASPAATLMSTGPASTGNDGARCASATIDQATLQLAKAWGANIAGNQVTIGATTGGTNNTVAFTATAPAAANSGAAVAINVGSVVTLPAEGGPNVANYTTTLACTGGHTLSGTNGQQANTLTINSTNAAVCTYTNTVRRPTLQAAKFATAAGTFSFTGNNGYPGDTIAAAANAWTNGAVRQLSAPNVAVTLTEADPGAGWVNSVDTCRDVNNGSAPIPGLTYNAATRTYTIPAARVLPNSAIICGFVNTRVPTLQAAKFATAAGTFSFTGNNGYAGDTIAAAANAWTNGAVRQLSGSNVAVTLTETDPGAGWVNSVDNCRDMNNGNVPIPGLTYNTATRTYTIPAARVLPNSAIICGFVNRRAATLQLAKAWSADSRAGDQVTIGATTGGTNNTATFAATAPTAANSGAAVVVTVGDVVTLPAEGGTNVANYTTTLACTGGHTLSGTNGQQTNTLTITSPNAAVCTYTNTRRSQQLTLAKTWAAGSTAGHTATATTTGGTNNATFASTAPTATTGTAVTVRAGDVITLPAETFGGGATAASYDAIVQCTGGSTLASGATGRPLTISASATATTCTYTNTRVVAPQLTVAKTTSTPRFTVGVAASFTLTVTNSGTVATTAQTVVTDTVPASLTLGAMPADCTANGQTVTCTIAAGLAVNASAAFVIPVTPTAAAMPSVDNTAQASGGGDATCPAAARCSSTVNVPVDQMVNLAVTKTATPAATYLPGESLNYTITVTNNGASAADGISVTDTVPATVAVANWSCSTSGAGNDCDTAAAGTGATGTGNTINLASVSLVSGGSLTIAVTGTAQLSATGDIVNTATATPPAGATCTTPPCARSSTVTNTDSGAPQLTIVKTATPASFAVGQPATYSLAVSNTGTSSTVGTISVSDPLPAGLTAALPITATGWDCATSTATQVNCSTNAVLLPGSNAPVINVTVAVAPATANPAVNVATVQGGGDTTCPADATHCTSTTTTPVNAPRLDVTKTLTGNLVVGVSSTYTIQVTNNGTADTLAGTVTDTIPAGLTIGTVSSGCTVAAQVVTCQIPAGLSPGQSISFETQITPQASVSGQAMTNSAVANGGGDPTCPQAEHCTGTTTDTVDAPQLSLVKTATPNPFVVGVQATYTLTLTNTGTAATTATTTVSDTIPGGLVIGTLPADCTAASQVVTCTVAAPLATNTPVSFAIPVTPQASLNGLSVTNNATATGGGDPSCPTGADPATLPARCLGTTTTNVNAPKLDIVKSASGASFVVGVPASYTLQVTNNGVVATTGDATVTDVIPADLVIDSAPGCTIAGQTVTCTIAAPLAAGATTSFTIHVTPTAAANGQTLANTATVQGGGDPTCPTDTTHCSSTTNTPVNAPQLTIVKTASAPSFVINVPAAYTLTVTNTGTAATTAAATVSDTLASTLTPGTMPAGCTNSGQVVTCTIPTGLAVGATATFVIPVTATAAANGTTIANTATVSGGGDPTCPADTTHCTSTTSTPVNAPQLTLTKTPSASNFVVGVPASYVLEVRNTGTAATTAETTVSDNVPSTLTLGAMPTDCQNNGQVVTCTVPAGLAIGAATSFVIPVTPTAAANGLTLVNNASATGGGDPTCPADATRCTPTTSTPVNAPQLTLVKTASAANFVVGVPASYTLTATNTGTAATTAGAVVTDTVPATLTLGTMPSGCANSGQVVTCTIAAGLAIGASSAFVIPVTPTAAASGTTVTNTATVSGGGDATCPAETARCESTTNTPVNAPQLTLVKSAPTSFVVGVASAYTLTVTNTGTAATTAAATVTDTVPASLTLGTMPAGCAASGQVVTCTIAAGLAVNDDVAFVIPVTPTAAANGTTVTNTATVSGGGDPTCPADATRCTSTTDTPTNAPQLTIAKAASATSFVVGVPASYTLTVTNTGTAATTAGATVSDTVPASLTLGTMPAGCTANGQTVTCTIATGLAVNDDVSFVIPVTPTAAANGTTVVNTAQVSGGGDPTCPGAAHCESTTNTPTNAAQLTIAKTASAANFVVGVPASYTLTVTNTGTAATTAAATVSDTVPASLTLGTMPAGCTNSGQVVTCTIEAGLAVNANTAFVIPVTPTAAASGTTVSNTATVSGGGDPSCPAATHCSSTTDTPVLAPALTVVKTASAPRFTVGVAASFTLTVTNTGTAATTATTTVSDTVPASLTLGTMPAGCSNSGQVVTCTIAAGLAVDANTAFVIPVTPTTAAMPNVANTATVSGGGDPTCPGATPCSSTVDVPVDLVVDLTIAKTATPSGTYLPGQSLDYTILVTNTGTSPAVGMRVTDTVPANVTVTGWTCAATGAAADCDSGAAGTGASGTTNAINLANVNLGVGESLTITVDGTAQLSATGAIVNTATATPPTGATCTTPPCTATDTTTNTDGGLPQLTIVKTATPASFAVGQPATYSLAVSNTGTSSTVGTISVSDPLPAGLTAALPITATGWDCATSTATQVNCSTNAVLLPGSNAPVINVTVAVAPATANPAVNVATVQGGGDTTCPADATHCTSTTTTPVNAPRLDVTKTLTGNLVVGVSSTYTIQVTNNGTADTLAGTVTDTIPAGLTIGTVSSGCTVAAQVVTCQIPAGLSPGQSISFDTQITPQASVSGQAMTNSAVANGGGDPTCPQAEHCTGTTTDTVDAPQLSLVKTATPNPFVVGVQATYTLTLTNTGTAATTATTTVSDTIPGGLVIGTLPADCTAASQVVTCTVAAPLATNTPVSFAIPVTPQASLNGLSVTNNATATGGGDPSCPTGADPATLPARCLGTTTTNVNAPKLDIVKSASGASFVVGVPASYTLQVTNNGVVATTGDATVTDVIPADLVIDSAPGCTIAGQTVTCTIAAPLAAGATTSFTIHVTPTAAANGQTLANTATVQGGGDPTCPTDTTHCSSTTNTPVNAPQLTIVKTASAPSFVVGVEATYTLTVTNTGTAATTAAATVSDTLASTLTPGTMPAGCTNSGQVVTCTIPTGLAIGASASFTIPVMATAAANGTTIANTATVSGGGDPTCPADATHCASTTSTPVNAPQLTVVKTASASNFVVNVPASYTLTVTNTGTAATTRDATVSDTVPATLTIGTPLPAGCAATGQVVTCTIAAGLATGSPVNFVIPVTPTAAASGTTVSNTATVQGGGDPSCPGATQCTSTVDVPVNAPRLTVVKTASASNFVVGVPASYTLTVTNTGSAATTAGATVSDTVPASLTLGTMPAGCAASGQLVTCAIPTGLAVGANVAFTIPVTPTPAASGTTVSNTATVSGGGDPTCPADATHCTSTTNTPVNAPQLTIVKTASASNFAVGVAASYTLTVTNTGSAATTADATVSDTVPASLTLGTMPAGCANSGQVVTCTIPTGLAVGANVAFTIPVTPTAAAMPSVTNTATVSGGGDATCPAATHCSSTVDVPVGEVVNLAIAKTATPTGTYLPGQSLDYRIMVTNNGPSPANGIRVTDTVPASVAVADWSCAANGAATGPTADCDTGAAGTGATGTTNAIDLPNVRLGVGESLTITVDGTARLGATGTIVNTATATPPPGAICTAPPCSVTSTVTNGDGGAPRLTIVKTATPGAFAVGQPATYGLQVSNTGSSSTVGAITVSDPLPTGITATLPITAAGWDCSASTTTQVNCSTSAVLLPGSNAPAISVTIAVAPTTANPAVNTATVQGGGDTTCPADATHCTSTTTTPVNAPRLDVTKVLQGSFVVGVQSTYVITVTNNGQADTLAGTIVDAIPSLLTIGTLPIDCTAAGQTVTCAIPAGMSPGTSVSYTIPVTPQPAANGQSLTNNATAHDGGDPTCPAQSHCTGTTTDNASAPQLQIVKTATPESFVVGVQATYTLTVTNTGTAATTAPTAVTDTVPTGLTIGTLPAGCTAVDQVVNCTIAVGLATGTSVSFAIPVTPTAALSGLSVTNVATVRGGGDPSCPVGAPNPPARCNGSVTTPVDAPRLTIVKTASASSFAVGVPASYTLTVTNTGTAATTRIATVNDPIPADLTIGAPLPAGCVAAGQTVTCSIAAGLAVNASVSFTIPVTPTAAASGQTLTNTATVSGGGDPTCPADTTHCASTTNTPVELPQLTIVKTASAASFVVGQPASYTLTVTNTGGSATTADATVSDTVPASLTLGTVPAGCASSGQVVTCTIPRGLAVGASASFVIPVTPTAAASGTTVTNTATVSGGGDPTCPADATHCSSTTNTPVDAPRLRIVKTASDAAFAVGQSASYTLTVTNVGGIATTAAAGVLDDVPAVLALGSPLPAGCTATGQVLSCTIPAGLAPNASVQFVIPVTPTAAASGTTVTNTAIVGGGGDAVCPLPMPRPVPQPAGGGVDPNCSSTVDVPVDSAELTIVKTASAPSFTVGVPASYTLTVTNTGRAATTGPATIEDPLPAGLAPGTMPAGCAIAGQTVTCTVAAGLAPGASVAFVIPVTPTSAAAGTASIANTATIASGDPTCPQASHCSSTVDVPVGDAADLALVKDDGGVVIREGQPIVWTLTVTNHGPGAATNVVVADPLPAGLTFVSASGDGWTCAANGGSVRCTRPTLASGATATIALKLAVPKAYAGANPIVNTATVASDTPDPNPSNNTGSDNTPLVRAELPVPMLNLGALLGLIVTLGGFAWVAQVGRRRVTLRK</sequence>
<dbReference type="PANTHER" id="PTHR34819">
    <property type="entry name" value="LARGE CYSTEINE-RICH PERIPLASMIC PROTEIN OMCB"/>
    <property type="match status" value="1"/>
</dbReference>
<dbReference type="InterPro" id="IPR051172">
    <property type="entry name" value="Chlamydia_OmcB"/>
</dbReference>
<feature type="domain" description="DUF11" evidence="3">
    <location>
        <begin position="2614"/>
        <end position="2719"/>
    </location>
</feature>